<feature type="region of interest" description="Disordered" evidence="2">
    <location>
        <begin position="1"/>
        <end position="26"/>
    </location>
</feature>
<dbReference type="GO" id="GO:0030496">
    <property type="term" value="C:midbody"/>
    <property type="evidence" value="ECO:0007669"/>
    <property type="project" value="TreeGrafter"/>
</dbReference>
<comment type="caution">
    <text evidence="3">The sequence shown here is derived from an EMBL/GenBank/DDBJ whole genome shotgun (WGS) entry which is preliminary data.</text>
</comment>
<accession>A0A814C7L2</accession>
<dbReference type="GO" id="GO:0044878">
    <property type="term" value="P:mitotic cytokinesis checkpoint signaling"/>
    <property type="evidence" value="ECO:0007669"/>
    <property type="project" value="TreeGrafter"/>
</dbReference>
<evidence type="ECO:0000256" key="1">
    <source>
        <dbReference type="SAM" id="Coils"/>
    </source>
</evidence>
<dbReference type="EMBL" id="CAJNOJ010000043">
    <property type="protein sequence ID" value="CAF0938781.1"/>
    <property type="molecule type" value="Genomic_DNA"/>
</dbReference>
<feature type="coiled-coil region" evidence="1">
    <location>
        <begin position="31"/>
        <end position="58"/>
    </location>
</feature>
<proteinExistence type="predicted"/>
<dbReference type="Gene3D" id="4.10.830.40">
    <property type="match status" value="1"/>
</dbReference>
<dbReference type="SUPFAM" id="SSF57845">
    <property type="entry name" value="B-box zinc-binding domain"/>
    <property type="match status" value="1"/>
</dbReference>
<keyword evidence="1" id="KW-0175">Coiled coil</keyword>
<evidence type="ECO:0008006" key="5">
    <source>
        <dbReference type="Google" id="ProtNLM"/>
    </source>
</evidence>
<dbReference type="Pfam" id="PF22586">
    <property type="entry name" value="ANCHR-like_BBOX"/>
    <property type="match status" value="1"/>
</dbReference>
<evidence type="ECO:0000313" key="4">
    <source>
        <dbReference type="Proteomes" id="UP000663852"/>
    </source>
</evidence>
<protein>
    <recommendedName>
        <fullName evidence="5">B box-type domain-containing protein</fullName>
    </recommendedName>
</protein>
<organism evidence="3 4">
    <name type="scientific">Adineta ricciae</name>
    <name type="common">Rotifer</name>
    <dbReference type="NCBI Taxonomy" id="249248"/>
    <lineage>
        <taxon>Eukaryota</taxon>
        <taxon>Metazoa</taxon>
        <taxon>Spiralia</taxon>
        <taxon>Gnathifera</taxon>
        <taxon>Rotifera</taxon>
        <taxon>Eurotatoria</taxon>
        <taxon>Bdelloidea</taxon>
        <taxon>Adinetida</taxon>
        <taxon>Adinetidae</taxon>
        <taxon>Adineta</taxon>
    </lineage>
</organism>
<dbReference type="PANTHER" id="PTHR46603:SF1">
    <property type="entry name" value="ABSCISSION_NOCUT CHECKPOINT REGULATOR"/>
    <property type="match status" value="1"/>
</dbReference>
<dbReference type="AlphaFoldDB" id="A0A814C7L2"/>
<evidence type="ECO:0000313" key="3">
    <source>
        <dbReference type="EMBL" id="CAF0938781.1"/>
    </source>
</evidence>
<dbReference type="PANTHER" id="PTHR46603">
    <property type="entry name" value="ABSCISSION/NOCUT CHECKPOINT REGULATOR"/>
    <property type="match status" value="1"/>
</dbReference>
<dbReference type="GO" id="GO:0009838">
    <property type="term" value="P:abscission"/>
    <property type="evidence" value="ECO:0007669"/>
    <property type="project" value="TreeGrafter"/>
</dbReference>
<dbReference type="GO" id="GO:0005813">
    <property type="term" value="C:centrosome"/>
    <property type="evidence" value="ECO:0007669"/>
    <property type="project" value="TreeGrafter"/>
</dbReference>
<reference evidence="3" key="1">
    <citation type="submission" date="2021-02" db="EMBL/GenBank/DDBJ databases">
        <authorList>
            <person name="Nowell W R."/>
        </authorList>
    </citation>
    <scope>NUCLEOTIDE SEQUENCE</scope>
</reference>
<gene>
    <name evidence="3" type="ORF">EDS130_LOCUS11706</name>
</gene>
<sequence>MAFPSTSSAGVGASAIPSSVAETPDDLLQQMNDALAIEQNAKNQEKDLEERMRILHATLPPATPDTVVLPKPKVEDEANDEDEEFPWCTVCNDNATKRCLDCDELFCEACVRKIHRQSSYKKHELESYRPSAKARKKYNY</sequence>
<evidence type="ECO:0000256" key="2">
    <source>
        <dbReference type="SAM" id="MobiDB-lite"/>
    </source>
</evidence>
<name>A0A814C7L2_ADIRI</name>
<dbReference type="OrthoDB" id="5407799at2759"/>
<dbReference type="Proteomes" id="UP000663852">
    <property type="component" value="Unassembled WGS sequence"/>
</dbReference>
<dbReference type="GO" id="GO:0032266">
    <property type="term" value="F:phosphatidylinositol-3-phosphate binding"/>
    <property type="evidence" value="ECO:0007669"/>
    <property type="project" value="TreeGrafter"/>
</dbReference>
<dbReference type="GO" id="GO:0032154">
    <property type="term" value="C:cleavage furrow"/>
    <property type="evidence" value="ECO:0007669"/>
    <property type="project" value="TreeGrafter"/>
</dbReference>